<dbReference type="GO" id="GO:0008270">
    <property type="term" value="F:zinc ion binding"/>
    <property type="evidence" value="ECO:0007669"/>
    <property type="project" value="UniProtKB-KW"/>
</dbReference>
<keyword evidence="7" id="KW-1185">Reference proteome</keyword>
<dbReference type="PROSITE" id="PS00518">
    <property type="entry name" value="ZF_RING_1"/>
    <property type="match status" value="1"/>
</dbReference>
<evidence type="ECO:0000259" key="5">
    <source>
        <dbReference type="PROSITE" id="PS50089"/>
    </source>
</evidence>
<gene>
    <name evidence="6" type="ORF">DGYR_LOCUS12338</name>
</gene>
<evidence type="ECO:0000256" key="1">
    <source>
        <dbReference type="ARBA" id="ARBA00022723"/>
    </source>
</evidence>
<feature type="domain" description="RING-type" evidence="5">
    <location>
        <begin position="20"/>
        <end position="70"/>
    </location>
</feature>
<dbReference type="Gene3D" id="3.30.40.10">
    <property type="entry name" value="Zinc/RING finger domain, C3HC4 (zinc finger)"/>
    <property type="match status" value="1"/>
</dbReference>
<keyword evidence="3" id="KW-0862">Zinc</keyword>
<sequence>MAESADNNKSYELNADYFDCPVCSDSWLSKDPRVLPCQHTLCKECLGKLEHKECVGFDYIEDVINCPVCRLTVVWPERGIDGFPKNLVASNVTISKKLDQVNNLNCDKHGLEIIFVCCFCSNIPICRKCWKNHENHKLKVYEDYIKSKNFKDKCNEALEQFKQHFDKSYSNLALNDDRVEKIISRAIHQVKESCIQSRKKAIENINERLEILKQVANDKENWNSLKELEFGNKVLHSIQSELQESEHYSIKANNTEEMERKIINFATELFLAKEKTGSTGKILEYHNLLIQIEDLFRICREPKYPYKLFNFEDVREINRVKFPVVLCIHAMCYHMDNFNSLYLSVTTVYEKAIIWQLNSNNFEIMKTFRLDKIAQSIMIFKDEVYLCNCEAIVKLDETPILITRIENAVAAIAGDGNYFICITKHTIKKVVMDPLINQVIVIDIGPGIAPHLTQYKSICNWKNDFVIVLDGSFRGGKCIWIYDVDQNCRRSIFSCGKYRSPTINKEEPLFFENPLSICSINNDVAIVSDSGLKRLQIFINSMENKPKTYTLDFSPDLICFSPNKEEIYVSERRGNNILILSYKDFPTKTRND</sequence>
<evidence type="ECO:0000256" key="2">
    <source>
        <dbReference type="ARBA" id="ARBA00022771"/>
    </source>
</evidence>
<dbReference type="InterPro" id="IPR017907">
    <property type="entry name" value="Znf_RING_CS"/>
</dbReference>
<comment type="caution">
    <text evidence="6">The sequence shown here is derived from an EMBL/GenBank/DDBJ whole genome shotgun (WGS) entry which is preliminary data.</text>
</comment>
<keyword evidence="2 4" id="KW-0863">Zinc-finger</keyword>
<dbReference type="AlphaFoldDB" id="A0A7I8W9Q1"/>
<accession>A0A7I8W9Q1</accession>
<organism evidence="6 7">
    <name type="scientific">Dimorphilus gyrociliatus</name>
    <dbReference type="NCBI Taxonomy" id="2664684"/>
    <lineage>
        <taxon>Eukaryota</taxon>
        <taxon>Metazoa</taxon>
        <taxon>Spiralia</taxon>
        <taxon>Lophotrochozoa</taxon>
        <taxon>Annelida</taxon>
        <taxon>Polychaeta</taxon>
        <taxon>Polychaeta incertae sedis</taxon>
        <taxon>Dinophilidae</taxon>
        <taxon>Dimorphilus</taxon>
    </lineage>
</organism>
<evidence type="ECO:0000256" key="3">
    <source>
        <dbReference type="ARBA" id="ARBA00022833"/>
    </source>
</evidence>
<dbReference type="InterPro" id="IPR047153">
    <property type="entry name" value="TRIM45/56/19-like"/>
</dbReference>
<evidence type="ECO:0000313" key="6">
    <source>
        <dbReference type="EMBL" id="CAD5124858.1"/>
    </source>
</evidence>
<dbReference type="PANTHER" id="PTHR25462">
    <property type="entry name" value="BONUS, ISOFORM C-RELATED"/>
    <property type="match status" value="1"/>
</dbReference>
<dbReference type="PANTHER" id="PTHR25462:SF296">
    <property type="entry name" value="MEIOTIC P26, ISOFORM F"/>
    <property type="match status" value="1"/>
</dbReference>
<dbReference type="SUPFAM" id="SSF63829">
    <property type="entry name" value="Calcium-dependent phosphotriesterase"/>
    <property type="match status" value="1"/>
</dbReference>
<keyword evidence="1" id="KW-0479">Metal-binding</keyword>
<dbReference type="PROSITE" id="PS50089">
    <property type="entry name" value="ZF_RING_2"/>
    <property type="match status" value="1"/>
</dbReference>
<dbReference type="InterPro" id="IPR013083">
    <property type="entry name" value="Znf_RING/FYVE/PHD"/>
</dbReference>
<evidence type="ECO:0000256" key="4">
    <source>
        <dbReference type="PROSITE-ProRule" id="PRU00175"/>
    </source>
</evidence>
<dbReference type="Proteomes" id="UP000549394">
    <property type="component" value="Unassembled WGS sequence"/>
</dbReference>
<dbReference type="SUPFAM" id="SSF57850">
    <property type="entry name" value="RING/U-box"/>
    <property type="match status" value="1"/>
</dbReference>
<dbReference type="EMBL" id="CAJFCJ010000024">
    <property type="protein sequence ID" value="CAD5124858.1"/>
    <property type="molecule type" value="Genomic_DNA"/>
</dbReference>
<dbReference type="OrthoDB" id="111250at2759"/>
<proteinExistence type="predicted"/>
<name>A0A7I8W9Q1_9ANNE</name>
<dbReference type="SMART" id="SM00184">
    <property type="entry name" value="RING"/>
    <property type="match status" value="1"/>
</dbReference>
<evidence type="ECO:0000313" key="7">
    <source>
        <dbReference type="Proteomes" id="UP000549394"/>
    </source>
</evidence>
<dbReference type="InterPro" id="IPR001841">
    <property type="entry name" value="Znf_RING"/>
</dbReference>
<protein>
    <recommendedName>
        <fullName evidence="5">RING-type domain-containing protein</fullName>
    </recommendedName>
</protein>
<reference evidence="6 7" key="1">
    <citation type="submission" date="2020-08" db="EMBL/GenBank/DDBJ databases">
        <authorList>
            <person name="Hejnol A."/>
        </authorList>
    </citation>
    <scope>NUCLEOTIDE SEQUENCE [LARGE SCALE GENOMIC DNA]</scope>
</reference>